<dbReference type="InterPro" id="IPR052189">
    <property type="entry name" value="L-asp_N-monooxygenase_NS-form"/>
</dbReference>
<dbReference type="PANTHER" id="PTHR40254:SF1">
    <property type="entry name" value="BLR0577 PROTEIN"/>
    <property type="match status" value="1"/>
</dbReference>
<dbReference type="PANTHER" id="PTHR40254">
    <property type="entry name" value="BLR0577 PROTEIN"/>
    <property type="match status" value="1"/>
</dbReference>
<dbReference type="STRING" id="1423810.FD19_GL001411"/>
<dbReference type="PATRIC" id="fig|1423810.4.peg.1450"/>
<evidence type="ECO:0000259" key="1">
    <source>
        <dbReference type="Pfam" id="PF13454"/>
    </source>
</evidence>
<evidence type="ECO:0000313" key="3">
    <source>
        <dbReference type="Proteomes" id="UP000051789"/>
    </source>
</evidence>
<sequence>MEIAIIGAGSRGLVATQRLVAWARQTTHWSQLRITLIDPYGVGGRVWRQDQSHLLLMNTNPANVTLFADAVDHIAGPIVPGPDLYTWTQTLAADFIRQVAPPHTDELLAEVAALAPNGFASRQLFALYAAWFYTQIQAKLPAGVTLRVLTAEAQGVRPQDGRYTITLPTQQLLVDKVVMALGHYANDATPEQADLAQQAALYGLTYVLPTEPQEYDFSQLQPQQTVILRGLGLNFFDAVTLLTQGRGGRFTRGTDGWLTYRPSGQEPQIVAGSRRGFPLRAKGVNMTDDTQFHGQFINPEWVAQFTEPGTMSGQELLSRVRREMAYAYYRVLLRTQYPQVDADALLAKWVQSPDPDAVIAQTPVRAHDVFDPDALLHPERQYPHSDRREVMAAYLTADVQLARRGTKDGPDAAALEVLRDVRNDLRIIVARRLLSETDYYQELLGRFKRAEAYLAVGPPDTRIEELRALVLAGVVTILGPAMAVTVDPAHHQFRAWSQTYSHQQYYADWLVEARLPAVNAETTQNPLVRSLLQQHLARPQRLTVANARQVTGAVDVDPLRATLLPGRDDSDGLFFWGVPTEGATWFTTTTPHPGLPDSVISTADCIAAQIFAG</sequence>
<dbReference type="InterPro" id="IPR036188">
    <property type="entry name" value="FAD/NAD-bd_sf"/>
</dbReference>
<dbReference type="EMBL" id="AYZK01000003">
    <property type="protein sequence ID" value="KRM87253.1"/>
    <property type="molecule type" value="Genomic_DNA"/>
</dbReference>
<dbReference type="RefSeq" id="WP_054750488.1">
    <property type="nucleotide sequence ID" value="NZ_AYZK01000003.1"/>
</dbReference>
<proteinExistence type="predicted"/>
<dbReference type="SUPFAM" id="SSF51905">
    <property type="entry name" value="FAD/NAD(P)-binding domain"/>
    <property type="match status" value="1"/>
</dbReference>
<gene>
    <name evidence="2" type="ORF">FD19_GL001411</name>
</gene>
<dbReference type="Pfam" id="PF13454">
    <property type="entry name" value="NAD_binding_9"/>
    <property type="match status" value="1"/>
</dbReference>
<feature type="domain" description="FAD-dependent urate hydroxylase HpyO/Asp monooxygenase CreE-like FAD/NAD(P)-binding" evidence="1">
    <location>
        <begin position="4"/>
        <end position="183"/>
    </location>
</feature>
<organism evidence="2 3">
    <name type="scientific">Lacticaseibacillus thailandensis DSM 22698 = JCM 13996</name>
    <dbReference type="NCBI Taxonomy" id="1423810"/>
    <lineage>
        <taxon>Bacteria</taxon>
        <taxon>Bacillati</taxon>
        <taxon>Bacillota</taxon>
        <taxon>Bacilli</taxon>
        <taxon>Lactobacillales</taxon>
        <taxon>Lactobacillaceae</taxon>
        <taxon>Lacticaseibacillus</taxon>
    </lineage>
</organism>
<dbReference type="InterPro" id="IPR038732">
    <property type="entry name" value="HpyO/CreE_NAD-binding"/>
</dbReference>
<accession>A0A0R2C7P8</accession>
<reference evidence="2 3" key="1">
    <citation type="journal article" date="2015" name="Genome Announc.">
        <title>Expanding the biotechnology potential of lactobacilli through comparative genomics of 213 strains and associated genera.</title>
        <authorList>
            <person name="Sun Z."/>
            <person name="Harris H.M."/>
            <person name="McCann A."/>
            <person name="Guo C."/>
            <person name="Argimon S."/>
            <person name="Zhang W."/>
            <person name="Yang X."/>
            <person name="Jeffery I.B."/>
            <person name="Cooney J.C."/>
            <person name="Kagawa T.F."/>
            <person name="Liu W."/>
            <person name="Song Y."/>
            <person name="Salvetti E."/>
            <person name="Wrobel A."/>
            <person name="Rasinkangas P."/>
            <person name="Parkhill J."/>
            <person name="Rea M.C."/>
            <person name="O'Sullivan O."/>
            <person name="Ritari J."/>
            <person name="Douillard F.P."/>
            <person name="Paul Ross R."/>
            <person name="Yang R."/>
            <person name="Briner A.E."/>
            <person name="Felis G.E."/>
            <person name="de Vos W.M."/>
            <person name="Barrangou R."/>
            <person name="Klaenhammer T.R."/>
            <person name="Caufield P.W."/>
            <person name="Cui Y."/>
            <person name="Zhang H."/>
            <person name="O'Toole P.W."/>
        </authorList>
    </citation>
    <scope>NUCLEOTIDE SEQUENCE [LARGE SCALE GENOMIC DNA]</scope>
    <source>
        <strain evidence="2 3">DSM 22698</strain>
    </source>
</reference>
<dbReference type="AlphaFoldDB" id="A0A0R2C7P8"/>
<protein>
    <submittedName>
        <fullName evidence="2">FAD(NAD)-dependent oxidoreductase</fullName>
    </submittedName>
</protein>
<dbReference type="OrthoDB" id="6309046at2"/>
<evidence type="ECO:0000313" key="2">
    <source>
        <dbReference type="EMBL" id="KRM87253.1"/>
    </source>
</evidence>
<name>A0A0R2C7P8_9LACO</name>
<keyword evidence="3" id="KW-1185">Reference proteome</keyword>
<dbReference type="Proteomes" id="UP000051789">
    <property type="component" value="Unassembled WGS sequence"/>
</dbReference>
<comment type="caution">
    <text evidence="2">The sequence shown here is derived from an EMBL/GenBank/DDBJ whole genome shotgun (WGS) entry which is preliminary data.</text>
</comment>